<sequence length="198" mass="22966">MYTKIGFLFVTMWLAGCSTLPEQIQLPDETNLITYQEAASKSKDVLGQKARWGGVIAKVENKPNDTLIEMVYYPLRSYGRPLQGDESIGRFRVYVSGFLDPMVYKKGRTMTFTGDFVRLEKGMVGEHEYVFPTLASSGYYLWKEIQQVDVNMISVWPYDYWRYGWYNRPFHNRLIIRNTHRTRSSPAKSKSSAKAKSN</sequence>
<dbReference type="EMBL" id="CP047656">
    <property type="protein sequence ID" value="QHJ10937.1"/>
    <property type="molecule type" value="Genomic_DNA"/>
</dbReference>
<dbReference type="Proteomes" id="UP000464524">
    <property type="component" value="Chromosome"/>
</dbReference>
<dbReference type="GO" id="GO:0019867">
    <property type="term" value="C:outer membrane"/>
    <property type="evidence" value="ECO:0007669"/>
    <property type="project" value="InterPro"/>
</dbReference>
<dbReference type="PANTHER" id="PTHR37530">
    <property type="entry name" value="OUTER MEMBRANE PROTEIN SLP"/>
    <property type="match status" value="1"/>
</dbReference>
<dbReference type="PROSITE" id="PS51257">
    <property type="entry name" value="PROKAR_LIPOPROTEIN"/>
    <property type="match status" value="1"/>
</dbReference>
<dbReference type="AlphaFoldDB" id="A0A857JJ00"/>
<keyword evidence="2" id="KW-1185">Reference proteome</keyword>
<evidence type="ECO:0000313" key="2">
    <source>
        <dbReference type="Proteomes" id="UP000464524"/>
    </source>
</evidence>
<organism evidence="1 2">
    <name type="scientific">Paraglaciecola mesophila</name>
    <dbReference type="NCBI Taxonomy" id="197222"/>
    <lineage>
        <taxon>Bacteria</taxon>
        <taxon>Pseudomonadati</taxon>
        <taxon>Pseudomonadota</taxon>
        <taxon>Gammaproteobacteria</taxon>
        <taxon>Alteromonadales</taxon>
        <taxon>Alteromonadaceae</taxon>
        <taxon>Paraglaciecola</taxon>
    </lineage>
</organism>
<accession>A0A857JJ00</accession>
<dbReference type="InterPro" id="IPR004658">
    <property type="entry name" value="OMP_Slp"/>
</dbReference>
<dbReference type="PANTHER" id="PTHR37530:SF1">
    <property type="entry name" value="OUTER MEMBRANE PROTEIN SLP"/>
    <property type="match status" value="1"/>
</dbReference>
<dbReference type="NCBIfam" id="TIGR00752">
    <property type="entry name" value="slp"/>
    <property type="match status" value="1"/>
</dbReference>
<dbReference type="Pfam" id="PF03843">
    <property type="entry name" value="Slp"/>
    <property type="match status" value="1"/>
</dbReference>
<dbReference type="KEGG" id="pmes:FX988_01159"/>
<protein>
    <submittedName>
        <fullName evidence="1">Outer membrane protein slp</fullName>
    </submittedName>
</protein>
<evidence type="ECO:0000313" key="1">
    <source>
        <dbReference type="EMBL" id="QHJ10937.1"/>
    </source>
</evidence>
<proteinExistence type="predicted"/>
<dbReference type="OrthoDB" id="5295757at2"/>
<reference evidence="1 2" key="1">
    <citation type="submission" date="2019-12" db="EMBL/GenBank/DDBJ databases">
        <title>Genome sequencing and assembly of endphytes of Porphyra tenera.</title>
        <authorList>
            <person name="Park J.M."/>
            <person name="Shin R."/>
            <person name="Jo S.H."/>
        </authorList>
    </citation>
    <scope>NUCLEOTIDE SEQUENCE [LARGE SCALE GENOMIC DNA]</scope>
    <source>
        <strain evidence="1 2">GPM4</strain>
    </source>
</reference>
<gene>
    <name evidence="1" type="ORF">FX988_01159</name>
</gene>
<dbReference type="RefSeq" id="WP_160178734.1">
    <property type="nucleotide sequence ID" value="NZ_CP047656.1"/>
</dbReference>
<dbReference type="PIRSF" id="PIRSF004982">
    <property type="entry name" value="SlP"/>
    <property type="match status" value="1"/>
</dbReference>
<name>A0A857JJ00_9ALTE</name>